<dbReference type="EMBL" id="GL832957">
    <property type="protein sequence ID" value="EGD78888.1"/>
    <property type="molecule type" value="Genomic_DNA"/>
</dbReference>
<feature type="region of interest" description="Disordered" evidence="1">
    <location>
        <begin position="937"/>
        <end position="962"/>
    </location>
</feature>
<feature type="region of interest" description="Disordered" evidence="1">
    <location>
        <begin position="360"/>
        <end position="395"/>
    </location>
</feature>
<evidence type="ECO:0000256" key="1">
    <source>
        <dbReference type="SAM" id="MobiDB-lite"/>
    </source>
</evidence>
<feature type="transmembrane region" description="Helical" evidence="2">
    <location>
        <begin position="507"/>
        <end position="528"/>
    </location>
</feature>
<dbReference type="InParanoid" id="F2TZ64"/>
<feature type="region of interest" description="Disordered" evidence="1">
    <location>
        <begin position="17"/>
        <end position="93"/>
    </location>
</feature>
<evidence type="ECO:0000256" key="2">
    <source>
        <dbReference type="SAM" id="Phobius"/>
    </source>
</evidence>
<feature type="transmembrane region" description="Helical" evidence="2">
    <location>
        <begin position="1278"/>
        <end position="1300"/>
    </location>
</feature>
<feature type="transmembrane region" description="Helical" evidence="2">
    <location>
        <begin position="1111"/>
        <end position="1131"/>
    </location>
</feature>
<evidence type="ECO:0000313" key="4">
    <source>
        <dbReference type="Proteomes" id="UP000007799"/>
    </source>
</evidence>
<dbReference type="KEGG" id="sre:PTSG_11794"/>
<feature type="transmembrane region" description="Helical" evidence="2">
    <location>
        <begin position="718"/>
        <end position="737"/>
    </location>
</feature>
<feature type="transmembrane region" description="Helical" evidence="2">
    <location>
        <begin position="858"/>
        <end position="884"/>
    </location>
</feature>
<feature type="transmembrane region" description="Helical" evidence="2">
    <location>
        <begin position="429"/>
        <end position="451"/>
    </location>
</feature>
<organism evidence="4">
    <name type="scientific">Salpingoeca rosetta (strain ATCC 50818 / BSB-021)</name>
    <dbReference type="NCBI Taxonomy" id="946362"/>
    <lineage>
        <taxon>Eukaryota</taxon>
        <taxon>Choanoflagellata</taxon>
        <taxon>Craspedida</taxon>
        <taxon>Salpingoecidae</taxon>
        <taxon>Salpingoeca</taxon>
    </lineage>
</organism>
<dbReference type="GeneID" id="16078437"/>
<feature type="compositionally biased region" description="Gly residues" evidence="1">
    <location>
        <begin position="557"/>
        <end position="574"/>
    </location>
</feature>
<feature type="transmembrane region" description="Helical" evidence="2">
    <location>
        <begin position="463"/>
        <end position="487"/>
    </location>
</feature>
<sequence length="1452" mass="150738">MDNAAVGGGSLLPVVAQSHQPADSQRHGATWAEIAARGGSDGGDAGASSSLQHNRKHPQRQHQPQQQQQQQQQQRQRHGGPTAQVNADAAEGVGQRTCGSVNRKGAAMAWLFLHLPAVVATCALAACASEHPAFRIALCVPLLDGIIGALGGERVTLHAHLDQWCIGTRLAAVPQFLRQAGTHGPVAVARSGWPAYMRPCTCNAILALLALLVHSACASSIAAPWLTQASAAAVLALTSIVAQQPRLLVQLEQGYGVAPLQLLQVAPLTWLAFLGLNAACAAVHQHPSATAPAQPAGLISFSFTIALVSVLLQRLACTNTTSATLHTQADDAADSFTGAAAATTAAVTVAKAATATPSASAVATGKAGGTRRRRNARQQTSSNSAGGEDSGGSHARMRIHGQRRQRFDNSPSQHRAVFTDDGRDLEGAWIVWADVAFHFVLEAVAAVTALLDTTQIVSAPATLALFALWTVCVAASMLALVPAQHIHTAASLLHMRDPPTLLVLIRWWWWLGTSALLVAACTALPQLLCHVITHPLRAVAFALVVVPPLITCTRRTSGGGGGDGGCGGDRGAGGDGDDGAGEAEGPSVKTGLFDDKSMLADGPSLPFDRHDIEAANPSSLYARVVASIHGARRWVTRVRVSFKTALRKFRARASAAMATLCVRVGVPAAAAARGINVVVGGRGGAGGGGNNAAVALVLYTTAGAVCTVHDTIGGSLHVLSVAALVCVAMCAVTILLVTSRLPTATPNAAAATWRRMVAQTTRTVTAVAVLTLFVYIGTSAQGGRRGDSDTSGPATETAHLAWSARLSLIIAAANILTIFGPLVSASSASTSTAPEPVVVAAFACLQAALLAYDPSSSGSGAVIAAAIHCMHCTVVSLVVAPYLLMGGSGGNDGSDGGSSRSSEKLMSINAMLPHHAALHSLLVPTWLQRHEGARRHDDQGVAAAEAAWPDVADPATSASTTTTTFGATKAGARSGLRKGFHRAWRVLKTGWLRVLVGPEAVEFTAAIVLWPLMDRHTATHSTNSNSDNSNNSSNSGGGIAVTRTAAAAAAAVTGGRGWGEGAGGSHGSGNGAKDDVVVVVPIGETSTNEGDSGGGDGVSTTAFFGSRYRRVAVLLVHACAVGGALASVCALQSPKHVVRVWMAVAAALFPLHLRSSLPSSARKRVPLVHIAASVAGVLLPHVVMKGQPFCFTSAPCSTASAVLISLATTSMQLMGALPSVADVLTTHALRLPLFEAALARLTACCIMTAILLETWPLIPFHVASIILNGCFTALLQSGVVTAGACMCALLWIGTAAFAPLASQAQRLAQSILGVAVLLYPLFKAVYIVIVVAAAFYDDVFLDLSDAWWLAVSHRAYALMALPSTLLALRPELHACALHFGLARQHTSSRYQVQMTEECCHVFMRIKMDYVYHLPALFLLYVICDERQLRELYALLLCWYAFATWRHASGLSP</sequence>
<feature type="transmembrane region" description="Helical" evidence="2">
    <location>
        <begin position="692"/>
        <end position="712"/>
    </location>
</feature>
<feature type="transmembrane region" description="Helical" evidence="2">
    <location>
        <begin position="1312"/>
        <end position="1335"/>
    </location>
</feature>
<feature type="transmembrane region" description="Helical" evidence="2">
    <location>
        <begin position="763"/>
        <end position="782"/>
    </location>
</feature>
<dbReference type="RefSeq" id="XP_004997844.1">
    <property type="nucleotide sequence ID" value="XM_004997787.1"/>
</dbReference>
<keyword evidence="2" id="KW-0812">Transmembrane</keyword>
<dbReference type="Proteomes" id="UP000007799">
    <property type="component" value="Unassembled WGS sequence"/>
</dbReference>
<feature type="transmembrane region" description="Helical" evidence="2">
    <location>
        <begin position="1347"/>
        <end position="1368"/>
    </location>
</feature>
<feature type="compositionally biased region" description="Low complexity" evidence="1">
    <location>
        <begin position="941"/>
        <end position="962"/>
    </location>
</feature>
<reference evidence="3" key="1">
    <citation type="submission" date="2009-08" db="EMBL/GenBank/DDBJ databases">
        <title>Annotation of Salpingoeca rosetta.</title>
        <authorList>
            <consortium name="The Broad Institute Genome Sequencing Platform"/>
            <person name="Russ C."/>
            <person name="Cuomo C."/>
            <person name="Burger G."/>
            <person name="Gray M.W."/>
            <person name="Holland P.W.H."/>
            <person name="King N."/>
            <person name="Lang F.B.F."/>
            <person name="Roger A.J."/>
            <person name="Ruiz-Trillo I."/>
            <person name="Young S.K."/>
            <person name="Zeng Q."/>
            <person name="Gargeya S."/>
            <person name="Alvarado L."/>
            <person name="Berlin A."/>
            <person name="Chapman S.B."/>
            <person name="Chen Z."/>
            <person name="Freedman E."/>
            <person name="Gellesch M."/>
            <person name="Goldberg J."/>
            <person name="Griggs A."/>
            <person name="Gujja S."/>
            <person name="Heilman E."/>
            <person name="Heiman D."/>
            <person name="Howarth C."/>
            <person name="Mehta T."/>
            <person name="Neiman D."/>
            <person name="Pearson M."/>
            <person name="Roberts A."/>
            <person name="Saif S."/>
            <person name="Shea T."/>
            <person name="Shenoy N."/>
            <person name="Sisk P."/>
            <person name="Stolte C."/>
            <person name="Sykes S."/>
            <person name="White J."/>
            <person name="Yandava C."/>
            <person name="Haas B."/>
            <person name="Nusbaum C."/>
            <person name="Birren B."/>
        </authorList>
    </citation>
    <scope>NUCLEOTIDE SEQUENCE [LARGE SCALE GENOMIC DNA]</scope>
    <source>
        <strain evidence="3">ATCC 50818</strain>
    </source>
</reference>
<gene>
    <name evidence="3" type="ORF">PTSG_11794</name>
</gene>
<feature type="region of interest" description="Disordered" evidence="1">
    <location>
        <begin position="556"/>
        <end position="590"/>
    </location>
</feature>
<protein>
    <submittedName>
        <fullName evidence="3">Uncharacterized protein</fullName>
    </submittedName>
</protein>
<evidence type="ECO:0000313" key="3">
    <source>
        <dbReference type="EMBL" id="EGD78888.1"/>
    </source>
</evidence>
<feature type="transmembrane region" description="Helical" evidence="2">
    <location>
        <begin position="1203"/>
        <end position="1225"/>
    </location>
</feature>
<accession>F2TZ64</accession>
<feature type="transmembrane region" description="Helical" evidence="2">
    <location>
        <begin position="1237"/>
        <end position="1258"/>
    </location>
</feature>
<feature type="transmembrane region" description="Helical" evidence="2">
    <location>
        <begin position="1165"/>
        <end position="1183"/>
    </location>
</feature>
<feature type="compositionally biased region" description="Low complexity" evidence="1">
    <location>
        <begin position="61"/>
        <end position="74"/>
    </location>
</feature>
<feature type="transmembrane region" description="Helical" evidence="2">
    <location>
        <begin position="1137"/>
        <end position="1153"/>
    </location>
</feature>
<proteinExistence type="predicted"/>
<keyword evidence="2" id="KW-1133">Transmembrane helix</keyword>
<keyword evidence="2" id="KW-0472">Membrane</keyword>
<feature type="transmembrane region" description="Helical" evidence="2">
    <location>
        <begin position="802"/>
        <end position="823"/>
    </location>
</feature>
<name>F2TZ64_SALR5</name>
<keyword evidence="4" id="KW-1185">Reference proteome</keyword>